<evidence type="ECO:0000256" key="3">
    <source>
        <dbReference type="ARBA" id="ARBA00022538"/>
    </source>
</evidence>
<name>A0A443P393_9MAGN</name>
<evidence type="ECO:0000256" key="7">
    <source>
        <dbReference type="ARBA" id="ARBA00023065"/>
    </source>
</evidence>
<keyword evidence="15" id="KW-1185">Reference proteome</keyword>
<dbReference type="GO" id="GO:0016020">
    <property type="term" value="C:membrane"/>
    <property type="evidence" value="ECO:0007669"/>
    <property type="project" value="UniProtKB-SubCell"/>
</dbReference>
<evidence type="ECO:0000256" key="2">
    <source>
        <dbReference type="ARBA" id="ARBA00022448"/>
    </source>
</evidence>
<keyword evidence="5" id="KW-0630">Potassium</keyword>
<evidence type="ECO:0000256" key="6">
    <source>
        <dbReference type="ARBA" id="ARBA00022989"/>
    </source>
</evidence>
<evidence type="ECO:0000313" key="15">
    <source>
        <dbReference type="Proteomes" id="UP000283530"/>
    </source>
</evidence>
<proteinExistence type="inferred from homology"/>
<feature type="transmembrane region" description="Helical" evidence="10">
    <location>
        <begin position="138"/>
        <end position="163"/>
    </location>
</feature>
<reference evidence="14 15" key="1">
    <citation type="journal article" date="2019" name="Nat. Plants">
        <title>Stout camphor tree genome fills gaps in understanding of flowering plant genome evolution.</title>
        <authorList>
            <person name="Chaw S.M."/>
            <person name="Liu Y.C."/>
            <person name="Wu Y.W."/>
            <person name="Wang H.Y."/>
            <person name="Lin C.I."/>
            <person name="Wu C.S."/>
            <person name="Ke H.M."/>
            <person name="Chang L.Y."/>
            <person name="Hsu C.Y."/>
            <person name="Yang H.T."/>
            <person name="Sudianto E."/>
            <person name="Hsu M.H."/>
            <person name="Wu K.P."/>
            <person name="Wang L.N."/>
            <person name="Leebens-Mack J.H."/>
            <person name="Tsai I.J."/>
        </authorList>
    </citation>
    <scope>NUCLEOTIDE SEQUENCE [LARGE SCALE GENOMIC DNA]</scope>
    <source>
        <strain evidence="15">cv. Chaw 1501</strain>
        <tissue evidence="14">Young leaves</tissue>
    </source>
</reference>
<dbReference type="GO" id="GO:0015297">
    <property type="term" value="F:antiporter activity"/>
    <property type="evidence" value="ECO:0007669"/>
    <property type="project" value="InterPro"/>
</dbReference>
<dbReference type="Gene3D" id="1.20.1530.20">
    <property type="match status" value="1"/>
</dbReference>
<evidence type="ECO:0000259" key="12">
    <source>
        <dbReference type="Pfam" id="PF23256"/>
    </source>
</evidence>
<dbReference type="GO" id="GO:1902600">
    <property type="term" value="P:proton transmembrane transport"/>
    <property type="evidence" value="ECO:0007669"/>
    <property type="project" value="InterPro"/>
</dbReference>
<keyword evidence="8 10" id="KW-0472">Membrane</keyword>
<dbReference type="InterPro" id="IPR057291">
    <property type="entry name" value="CHX17_2nd"/>
</dbReference>
<feature type="transmembrane region" description="Helical" evidence="10">
    <location>
        <begin position="205"/>
        <end position="227"/>
    </location>
</feature>
<feature type="transmembrane region" description="Helical" evidence="10">
    <location>
        <begin position="233"/>
        <end position="255"/>
    </location>
</feature>
<sequence>MEMASMSHQSNGTSELELNEVMCFPNRITSNMIYGRDSPFHFSLPLLLVQVSLVIIITNIIRFVLRPLKTPTIVADIIGGILIGPSGLGHNKRFQETLFPCKSINELNIGAMIYVILFLFLMGVKQDCGVIMNSGRKAWIIAISGTVFALVCMSCSFAISASVFNTVSRGMVPEVLVSSYSITAFTSLHPILVELNLLNSKLGRLAMSASTNIDVLGWLFGIIFGALNQGSSTPYKAFCYIVSALALYIFIFFINRPLMFYIIHRTPEGRPVRGSYIVGIILMAFVVTFFGDLIGLTVMNAAWMLGLAIPDGPPLGAAIVDKTETILDCFFRPIFYAFIGVKTNVFAIKDWTAWGTLQVAVLLGYIAKVVGTILPSRYFNIPFYEALSLGLIMNFKGIVEFIILVHLSNYKIMDEQSYTTLILSTVAVTAISAPLVRRFSRNSKLYTPYGLRTIQHSKPNKELRILVCIHTQEDVPTIINLIEASNALTVRAWNLNLVELVGRAVPMLIPHNVRRRSSFSTMPHIKQINNAFQKYEQESGRWVSVQSYTSVSPYKTMHHDICMLALDKKISLLILPFGTQQMPGISREPVVERTLRMMNSNVLEEAPCSVGILVDQRQQRNLFVRNSAYHVCVLFLGGADDREALAYGALMVRHPRVWLDVVRILPRQQDETDVEQSELDEKLVALFRIKFTDNPRVSYREERVNDCEETLNVIRYVEKEYNLMLVGRKHETNSILVKGMCQWCENPELGVIGDFIACSDFFKGRISLLVVQQQINVGIVLLNGRQILASQLAQLRRTVP</sequence>
<dbReference type="OrthoDB" id="1861329at2759"/>
<comment type="caution">
    <text evidence="14">The sequence shown here is derived from an EMBL/GenBank/DDBJ whole genome shotgun (WGS) entry which is preliminary data.</text>
</comment>
<dbReference type="Pfam" id="PF00999">
    <property type="entry name" value="Na_H_Exchanger"/>
    <property type="match status" value="1"/>
</dbReference>
<comment type="subcellular location">
    <subcellularLocation>
        <location evidence="1">Membrane</location>
        <topology evidence="1">Multi-pass membrane protein</topology>
    </subcellularLocation>
</comment>
<feature type="transmembrane region" description="Helical" evidence="10">
    <location>
        <begin position="109"/>
        <end position="126"/>
    </location>
</feature>
<feature type="transmembrane region" description="Helical" evidence="10">
    <location>
        <begin position="386"/>
        <end position="406"/>
    </location>
</feature>
<evidence type="ECO:0000256" key="4">
    <source>
        <dbReference type="ARBA" id="ARBA00022692"/>
    </source>
</evidence>
<evidence type="ECO:0000259" key="13">
    <source>
        <dbReference type="Pfam" id="PF23259"/>
    </source>
</evidence>
<organism evidence="14 15">
    <name type="scientific">Cinnamomum micranthum f. kanehirae</name>
    <dbReference type="NCBI Taxonomy" id="337451"/>
    <lineage>
        <taxon>Eukaryota</taxon>
        <taxon>Viridiplantae</taxon>
        <taxon>Streptophyta</taxon>
        <taxon>Embryophyta</taxon>
        <taxon>Tracheophyta</taxon>
        <taxon>Spermatophyta</taxon>
        <taxon>Magnoliopsida</taxon>
        <taxon>Magnoliidae</taxon>
        <taxon>Laurales</taxon>
        <taxon>Lauraceae</taxon>
        <taxon>Cinnamomum</taxon>
    </lineage>
</organism>
<comment type="similarity">
    <text evidence="9">Belongs to the monovalent cation:proton antiporter 2 (CPA2) transporter (TC 2.A.37) family. CHX (TC 2.A.37.4) subfamily.</text>
</comment>
<evidence type="ECO:0000256" key="10">
    <source>
        <dbReference type="SAM" id="Phobius"/>
    </source>
</evidence>
<dbReference type="InterPro" id="IPR038770">
    <property type="entry name" value="Na+/solute_symporter_sf"/>
</dbReference>
<keyword evidence="7" id="KW-0406">Ion transport</keyword>
<dbReference type="PANTHER" id="PTHR32468:SF26">
    <property type="entry name" value="CATION_H(+) ANTIPORTER 15"/>
    <property type="match status" value="1"/>
</dbReference>
<keyword evidence="2" id="KW-0813">Transport</keyword>
<evidence type="ECO:0000256" key="5">
    <source>
        <dbReference type="ARBA" id="ARBA00022958"/>
    </source>
</evidence>
<feature type="transmembrane region" description="Helical" evidence="10">
    <location>
        <begin position="276"/>
        <end position="305"/>
    </location>
</feature>
<feature type="domain" description="Cation/H(+) antiporter C-terminal" evidence="13">
    <location>
        <begin position="630"/>
        <end position="774"/>
    </location>
</feature>
<protein>
    <submittedName>
        <fullName evidence="14">Cation/H+ antiporter 15-like protein</fullName>
    </submittedName>
</protein>
<dbReference type="EMBL" id="QPKB01000005">
    <property type="protein sequence ID" value="RWR85283.1"/>
    <property type="molecule type" value="Genomic_DNA"/>
</dbReference>
<evidence type="ECO:0000256" key="1">
    <source>
        <dbReference type="ARBA" id="ARBA00004141"/>
    </source>
</evidence>
<feature type="transmembrane region" description="Helical" evidence="10">
    <location>
        <begin position="175"/>
        <end position="193"/>
    </location>
</feature>
<feature type="transmembrane region" description="Helical" evidence="10">
    <location>
        <begin position="351"/>
        <end position="374"/>
    </location>
</feature>
<dbReference type="AlphaFoldDB" id="A0A443P393"/>
<dbReference type="PANTHER" id="PTHR32468">
    <property type="entry name" value="CATION/H + ANTIPORTER"/>
    <property type="match status" value="1"/>
</dbReference>
<dbReference type="Proteomes" id="UP000283530">
    <property type="component" value="Unassembled WGS sequence"/>
</dbReference>
<dbReference type="GO" id="GO:0006885">
    <property type="term" value="P:regulation of pH"/>
    <property type="evidence" value="ECO:0007669"/>
    <property type="project" value="TreeGrafter"/>
</dbReference>
<gene>
    <name evidence="14" type="ORF">CKAN_01413700</name>
</gene>
<evidence type="ECO:0000256" key="9">
    <source>
        <dbReference type="ARBA" id="ARBA00038341"/>
    </source>
</evidence>
<evidence type="ECO:0000256" key="8">
    <source>
        <dbReference type="ARBA" id="ARBA00023136"/>
    </source>
</evidence>
<keyword evidence="4 10" id="KW-0812">Transmembrane</keyword>
<accession>A0A443P393</accession>
<feature type="domain" description="Cation/H(+) antiporter central" evidence="12">
    <location>
        <begin position="493"/>
        <end position="616"/>
    </location>
</feature>
<evidence type="ECO:0000259" key="11">
    <source>
        <dbReference type="Pfam" id="PF00999"/>
    </source>
</evidence>
<dbReference type="InterPro" id="IPR050794">
    <property type="entry name" value="CPA2_transporter"/>
</dbReference>
<keyword evidence="6 10" id="KW-1133">Transmembrane helix</keyword>
<dbReference type="GO" id="GO:0006813">
    <property type="term" value="P:potassium ion transport"/>
    <property type="evidence" value="ECO:0007669"/>
    <property type="project" value="UniProtKB-KW"/>
</dbReference>
<keyword evidence="3" id="KW-0633">Potassium transport</keyword>
<feature type="transmembrane region" description="Helical" evidence="10">
    <location>
        <begin position="418"/>
        <end position="436"/>
    </location>
</feature>
<dbReference type="InterPro" id="IPR006153">
    <property type="entry name" value="Cation/H_exchanger_TM"/>
</dbReference>
<feature type="transmembrane region" description="Helical" evidence="10">
    <location>
        <begin position="72"/>
        <end position="89"/>
    </location>
</feature>
<feature type="domain" description="Cation/H+ exchanger transmembrane" evidence="11">
    <location>
        <begin position="58"/>
        <end position="435"/>
    </location>
</feature>
<feature type="transmembrane region" description="Helical" evidence="10">
    <location>
        <begin position="42"/>
        <end position="65"/>
    </location>
</feature>
<dbReference type="Pfam" id="PF23259">
    <property type="entry name" value="CHX17_C"/>
    <property type="match status" value="1"/>
</dbReference>
<dbReference type="Pfam" id="PF23256">
    <property type="entry name" value="CHX17_2nd"/>
    <property type="match status" value="1"/>
</dbReference>
<evidence type="ECO:0000313" key="14">
    <source>
        <dbReference type="EMBL" id="RWR85283.1"/>
    </source>
</evidence>
<dbReference type="InterPro" id="IPR057290">
    <property type="entry name" value="CHX17_C"/>
</dbReference>
<dbReference type="GO" id="GO:0012505">
    <property type="term" value="C:endomembrane system"/>
    <property type="evidence" value="ECO:0007669"/>
    <property type="project" value="TreeGrafter"/>
</dbReference>